<dbReference type="EMBL" id="JAPWGM010000002">
    <property type="protein sequence ID" value="MCZ4243937.1"/>
    <property type="molecule type" value="Genomic_DNA"/>
</dbReference>
<proteinExistence type="inferred from homology"/>
<dbReference type="Proteomes" id="UP001144347">
    <property type="component" value="Unassembled WGS sequence"/>
</dbReference>
<accession>A0ABT4L7N4</accession>
<dbReference type="SUPFAM" id="SSF53448">
    <property type="entry name" value="Nucleotide-diphospho-sugar transferases"/>
    <property type="match status" value="1"/>
</dbReference>
<dbReference type="PANTHER" id="PTHR32125:SF4">
    <property type="entry name" value="2-C-METHYL-D-ERYTHRITOL 4-PHOSPHATE CYTIDYLYLTRANSFERASE, CHLOROPLASTIC"/>
    <property type="match status" value="1"/>
</dbReference>
<dbReference type="Gene3D" id="3.90.550.10">
    <property type="entry name" value="Spore Coat Polysaccharide Biosynthesis Protein SpsA, Chain A"/>
    <property type="match status" value="1"/>
</dbReference>
<dbReference type="NCBIfam" id="NF001186">
    <property type="entry name" value="PRK00155.2-3"/>
    <property type="match status" value="1"/>
</dbReference>
<name>A0ABT4L7N4_9SPHI</name>
<organism evidence="4 5">
    <name type="scientific">Pedobacter punctiformis</name>
    <dbReference type="NCBI Taxonomy" id="3004097"/>
    <lineage>
        <taxon>Bacteria</taxon>
        <taxon>Pseudomonadati</taxon>
        <taxon>Bacteroidota</taxon>
        <taxon>Sphingobacteriia</taxon>
        <taxon>Sphingobacteriales</taxon>
        <taxon>Sphingobacteriaceae</taxon>
        <taxon>Pedobacter</taxon>
    </lineage>
</organism>
<dbReference type="InterPro" id="IPR001228">
    <property type="entry name" value="IspD"/>
</dbReference>
<dbReference type="GO" id="GO:0050518">
    <property type="term" value="F:2-C-methyl-D-erythritol 4-phosphate cytidylyltransferase activity"/>
    <property type="evidence" value="ECO:0007669"/>
    <property type="project" value="UniProtKB-EC"/>
</dbReference>
<dbReference type="InterPro" id="IPR050088">
    <property type="entry name" value="IspD/TarI_cytidylyltransf_bact"/>
</dbReference>
<keyword evidence="3" id="KW-0414">Isoprene biosynthesis</keyword>
<dbReference type="InterPro" id="IPR029044">
    <property type="entry name" value="Nucleotide-diphossugar_trans"/>
</dbReference>
<gene>
    <name evidence="3" type="primary">ispD</name>
    <name evidence="4" type="ORF">O0955_07945</name>
</gene>
<dbReference type="NCBIfam" id="TIGR00453">
    <property type="entry name" value="ispD"/>
    <property type="match status" value="1"/>
</dbReference>
<feature type="site" description="Positions MEP for the nucleophilic attack" evidence="3">
    <location>
        <position position="151"/>
    </location>
</feature>
<keyword evidence="2 3" id="KW-0548">Nucleotidyltransferase</keyword>
<evidence type="ECO:0000256" key="1">
    <source>
        <dbReference type="ARBA" id="ARBA00022679"/>
    </source>
</evidence>
<keyword evidence="5" id="KW-1185">Reference proteome</keyword>
<evidence type="ECO:0000256" key="2">
    <source>
        <dbReference type="ARBA" id="ARBA00022695"/>
    </source>
</evidence>
<evidence type="ECO:0000256" key="3">
    <source>
        <dbReference type="HAMAP-Rule" id="MF_00108"/>
    </source>
</evidence>
<dbReference type="Pfam" id="PF01128">
    <property type="entry name" value="IspD"/>
    <property type="match status" value="1"/>
</dbReference>
<comment type="pathway">
    <text evidence="3">Isoprenoid biosynthesis; isopentenyl diphosphate biosynthesis via DXP pathway; isopentenyl diphosphate from 1-deoxy-D-xylulose 5-phosphate: step 2/6.</text>
</comment>
<comment type="catalytic activity">
    <reaction evidence="3">
        <text>2-C-methyl-D-erythritol 4-phosphate + CTP + H(+) = 4-CDP-2-C-methyl-D-erythritol + diphosphate</text>
        <dbReference type="Rhea" id="RHEA:13429"/>
        <dbReference type="ChEBI" id="CHEBI:15378"/>
        <dbReference type="ChEBI" id="CHEBI:33019"/>
        <dbReference type="ChEBI" id="CHEBI:37563"/>
        <dbReference type="ChEBI" id="CHEBI:57823"/>
        <dbReference type="ChEBI" id="CHEBI:58262"/>
        <dbReference type="EC" id="2.7.7.60"/>
    </reaction>
</comment>
<feature type="site" description="Positions MEP for the nucleophilic attack" evidence="3">
    <location>
        <position position="205"/>
    </location>
</feature>
<evidence type="ECO:0000313" key="4">
    <source>
        <dbReference type="EMBL" id="MCZ4243937.1"/>
    </source>
</evidence>
<comment type="similarity">
    <text evidence="3">Belongs to the IspD/TarI cytidylyltransferase family. IspD subfamily.</text>
</comment>
<dbReference type="CDD" id="cd02516">
    <property type="entry name" value="CDP-ME_synthetase"/>
    <property type="match status" value="1"/>
</dbReference>
<sequence>MKYYAIIVAGGSGNRMQTEIPKQFLLLQGLPVLMHTISAFSKSRYNPQILVVLNQDQHQYWADLCKEHNFNILHNIIEGGTERYYSVKNALDVITEDGIVAIHDAVRPLISKELIDSCFEASFSAGNAVAAIRPTDSIRKAKGNTTEAADRNHFYLVQTPQTFNTALIKKAYKHPYENSFTDDASVAEYDGICINLIEGERNNIKITYPADLDFAEMILQKKSSRL</sequence>
<protein>
    <recommendedName>
        <fullName evidence="3">2-C-methyl-D-erythritol 4-phosphate cytidylyltransferase</fullName>
        <ecNumber evidence="3">2.7.7.60</ecNumber>
    </recommendedName>
    <alternativeName>
        <fullName evidence="3">4-diphosphocytidyl-2C-methyl-D-erythritol synthase</fullName>
    </alternativeName>
    <alternativeName>
        <fullName evidence="3">MEP cytidylyltransferase</fullName>
        <shortName evidence="3">MCT</shortName>
    </alternativeName>
</protein>
<feature type="site" description="Transition state stabilizer" evidence="3">
    <location>
        <position position="22"/>
    </location>
</feature>
<keyword evidence="1 3" id="KW-0808">Transferase</keyword>
<dbReference type="HAMAP" id="MF_00108">
    <property type="entry name" value="IspD"/>
    <property type="match status" value="1"/>
</dbReference>
<evidence type="ECO:0000313" key="5">
    <source>
        <dbReference type="Proteomes" id="UP001144347"/>
    </source>
</evidence>
<reference evidence="4" key="1">
    <citation type="submission" date="2022-12" db="EMBL/GenBank/DDBJ databases">
        <title>Genome sequence of HCMS5-2.</title>
        <authorList>
            <person name="Woo H."/>
        </authorList>
    </citation>
    <scope>NUCLEOTIDE SEQUENCE</scope>
    <source>
        <strain evidence="4">HCMS5-2</strain>
    </source>
</reference>
<dbReference type="PANTHER" id="PTHR32125">
    <property type="entry name" value="2-C-METHYL-D-ERYTHRITOL 4-PHOSPHATE CYTIDYLYLTRANSFERASE, CHLOROPLASTIC"/>
    <property type="match status" value="1"/>
</dbReference>
<dbReference type="RefSeq" id="WP_269427007.1">
    <property type="nucleotide sequence ID" value="NZ_JAPWGM010000002.1"/>
</dbReference>
<feature type="site" description="Transition state stabilizer" evidence="3">
    <location>
        <position position="15"/>
    </location>
</feature>
<comment type="caution">
    <text evidence="4">The sequence shown here is derived from an EMBL/GenBank/DDBJ whole genome shotgun (WGS) entry which is preliminary data.</text>
</comment>
<dbReference type="InterPro" id="IPR034683">
    <property type="entry name" value="IspD/TarI"/>
</dbReference>
<comment type="function">
    <text evidence="3">Catalyzes the formation of 4-diphosphocytidyl-2-C-methyl-D-erythritol from CTP and 2-C-methyl-D-erythritol 4-phosphate (MEP).</text>
</comment>
<dbReference type="EC" id="2.7.7.60" evidence="3"/>